<evidence type="ECO:0008006" key="4">
    <source>
        <dbReference type="Google" id="ProtNLM"/>
    </source>
</evidence>
<dbReference type="EMBL" id="FNFO01000004">
    <property type="protein sequence ID" value="SDL11778.1"/>
    <property type="molecule type" value="Genomic_DNA"/>
</dbReference>
<name>A0A1G9HFI7_9BACT</name>
<keyword evidence="1" id="KW-0732">Signal</keyword>
<gene>
    <name evidence="2" type="ORF">SAMN05421823_104423</name>
</gene>
<keyword evidence="3" id="KW-1185">Reference proteome</keyword>
<evidence type="ECO:0000313" key="2">
    <source>
        <dbReference type="EMBL" id="SDL11778.1"/>
    </source>
</evidence>
<proteinExistence type="predicted"/>
<dbReference type="Proteomes" id="UP000198510">
    <property type="component" value="Unassembled WGS sequence"/>
</dbReference>
<evidence type="ECO:0000256" key="1">
    <source>
        <dbReference type="SAM" id="SignalP"/>
    </source>
</evidence>
<organism evidence="2 3">
    <name type="scientific">Catalinimonas alkaloidigena</name>
    <dbReference type="NCBI Taxonomy" id="1075417"/>
    <lineage>
        <taxon>Bacteria</taxon>
        <taxon>Pseudomonadati</taxon>
        <taxon>Bacteroidota</taxon>
        <taxon>Cytophagia</taxon>
        <taxon>Cytophagales</taxon>
        <taxon>Catalimonadaceae</taxon>
        <taxon>Catalinimonas</taxon>
    </lineage>
</organism>
<feature type="signal peptide" evidence="1">
    <location>
        <begin position="1"/>
        <end position="19"/>
    </location>
</feature>
<dbReference type="AlphaFoldDB" id="A0A1G9HFI7"/>
<reference evidence="2 3" key="1">
    <citation type="submission" date="2016-10" db="EMBL/GenBank/DDBJ databases">
        <authorList>
            <person name="de Groot N.N."/>
        </authorList>
    </citation>
    <scope>NUCLEOTIDE SEQUENCE [LARGE SCALE GENOMIC DNA]</scope>
    <source>
        <strain evidence="2 3">DSM 25186</strain>
    </source>
</reference>
<protein>
    <recommendedName>
        <fullName evidence="4">Head domain of trimeric autotransporter adhesin</fullName>
    </recommendedName>
</protein>
<feature type="chain" id="PRO_5011638310" description="Head domain of trimeric autotransporter adhesin" evidence="1">
    <location>
        <begin position="20"/>
        <end position="800"/>
    </location>
</feature>
<evidence type="ECO:0000313" key="3">
    <source>
        <dbReference type="Proteomes" id="UP000198510"/>
    </source>
</evidence>
<sequence length="800" mass="83357">MKHLATACLMMWLSLAALAQSPQRINYQAVARDASGNVLPNREMNVRITILSGQLQEDISYVEVHEVTTNAFGLFTLQIGNGTPEFGTLGEVAWESGSHHLQVEVDPDGGTNYIAMGVNPLVSVPYALYAQDVANKDDADADPTNELQTLTLRNDTLFLSDGSAVKLADNSATNELLQSARLNGKTLELVDAGGTQTIDLSGLVTGLEDADADPTNELLTGAQLNGTKLELTDNGGKKTVELASLKNDADADPGNELIEEVKLTGTKLQIIDAGGTKTVELASLQDGVNDADADPNNELLTNAVLNGTKLELTDRGGKKTVELASLKDGVNDADADPNNELITDFSMTGTTLTIKDRGGNKSVSLAGLINDADADATNELLTSATLDGMDLKLTDAGGTKTVDLSSLKNDADADATNELLSNAQLSGTELQLTDAGGTKTVDLASLVDDIDADTTNELLTSATLDGMDLKLTDAGGTKTVDLSSLKNDADADATNELILGLGLVGTKLQVVEPDNTQEIDLAPLLADTSWALTGNDVNTGEFIGSKNAADLVFKTDNTERMVLSAAGRLGIGYTSAAMPDSNHVSVGEATGDAHAAVAGYASGKAIGLLGINRGDGAAVLGQGARGVVGQQTRTNAGDAAVFANGELLSSGTQGIVMDHPADPTGQMLRHFALQSNEVLHVYRGRATLDGSGSLTVTLPAYFADINGLTYTYHLTPIGKHVDLYVQTEVSGNTFEIGGGTLADAGTVVSWVIYVDRDDAYLQAYPQQKQAEVSKTAGDAGKYLQPALYGAPASGGIFPQR</sequence>
<dbReference type="STRING" id="1075417.SAMN05421823_104423"/>
<accession>A0A1G9HFI7</accession>